<evidence type="ECO:0000256" key="9">
    <source>
        <dbReference type="ARBA" id="ARBA00022928"/>
    </source>
</evidence>
<dbReference type="OrthoDB" id="5788137at2759"/>
<comment type="catalytic activity">
    <reaction evidence="17">
        <text>17beta-hydroxy-5alpha-androstan-3-one + NADP(+) = testosterone + NADPH + H(+)</text>
        <dbReference type="Rhea" id="RHEA:50820"/>
        <dbReference type="ChEBI" id="CHEBI:15378"/>
        <dbReference type="ChEBI" id="CHEBI:16330"/>
        <dbReference type="ChEBI" id="CHEBI:17347"/>
        <dbReference type="ChEBI" id="CHEBI:57783"/>
        <dbReference type="ChEBI" id="CHEBI:58349"/>
        <dbReference type="EC" id="1.3.1.22"/>
    </reaction>
    <physiologicalReaction direction="right-to-left" evidence="17">
        <dbReference type="Rhea" id="RHEA:50822"/>
    </physiologicalReaction>
</comment>
<evidence type="ECO:0000256" key="11">
    <source>
        <dbReference type="ARBA" id="ARBA00023002"/>
    </source>
</evidence>
<dbReference type="GO" id="GO:0007548">
    <property type="term" value="P:sex differentiation"/>
    <property type="evidence" value="ECO:0007669"/>
    <property type="project" value="UniProtKB-KW"/>
</dbReference>
<comment type="function">
    <text evidence="14">Converts testosterone into 5-alpha-dihydrotestosterone and progesterone or corticosterone into their corresponding 5-alpha-3-oxosteroids. It plays a central role in sexual differentiation and androgen physiology.</text>
</comment>
<dbReference type="GO" id="GO:0047751">
    <property type="term" value="F:3-oxo-5-alpha-steroid 4-dehydrogenase (NADP+) activity"/>
    <property type="evidence" value="ECO:0007669"/>
    <property type="project" value="UniProtKB-EC"/>
</dbReference>
<evidence type="ECO:0000256" key="5">
    <source>
        <dbReference type="ARBA" id="ARBA00022782"/>
    </source>
</evidence>
<evidence type="ECO:0000256" key="12">
    <source>
        <dbReference type="ARBA" id="ARBA00023098"/>
    </source>
</evidence>
<keyword evidence="4 18" id="KW-0812">Transmembrane</keyword>
<dbReference type="PIRSF" id="PIRSF015596">
    <property type="entry name" value="5_alpha-SR2"/>
    <property type="match status" value="1"/>
</dbReference>
<keyword evidence="11" id="KW-0560">Oxidoreductase</keyword>
<evidence type="ECO:0000256" key="7">
    <source>
        <dbReference type="ARBA" id="ARBA00022848"/>
    </source>
</evidence>
<name>A0A7R8X5Y7_9CRUS</name>
<comment type="catalytic activity">
    <reaction evidence="16">
        <text>androst-4-ene-3,17-dione + NADPH + H(+) = 5alpha-androstan-3,17-dione + NADP(+)</text>
        <dbReference type="Rhea" id="RHEA:50816"/>
        <dbReference type="ChEBI" id="CHEBI:15378"/>
        <dbReference type="ChEBI" id="CHEBI:15994"/>
        <dbReference type="ChEBI" id="CHEBI:16422"/>
        <dbReference type="ChEBI" id="CHEBI:57783"/>
        <dbReference type="ChEBI" id="CHEBI:58349"/>
    </reaction>
    <physiologicalReaction direction="left-to-right" evidence="16">
        <dbReference type="Rhea" id="RHEA:50817"/>
    </physiologicalReaction>
</comment>
<keyword evidence="5" id="KW-0221">Differentiation</keyword>
<dbReference type="Proteomes" id="UP000677054">
    <property type="component" value="Unassembled WGS sequence"/>
</dbReference>
<evidence type="ECO:0000256" key="18">
    <source>
        <dbReference type="PIRNR" id="PIRNR015596"/>
    </source>
</evidence>
<dbReference type="FunFam" id="1.20.120.1630:FF:000002">
    <property type="entry name" value="Steroid 5 alpha-reductase 1"/>
    <property type="match status" value="1"/>
</dbReference>
<evidence type="ECO:0000313" key="21">
    <source>
        <dbReference type="Proteomes" id="UP000677054"/>
    </source>
</evidence>
<feature type="domain" description="3-oxo-5-alpha-steroid 4-dehydrogenase C-terminal" evidence="19">
    <location>
        <begin position="113"/>
        <end position="260"/>
    </location>
</feature>
<reference evidence="20" key="1">
    <citation type="submission" date="2020-11" db="EMBL/GenBank/DDBJ databases">
        <authorList>
            <person name="Tran Van P."/>
        </authorList>
    </citation>
    <scope>NUCLEOTIDE SEQUENCE</scope>
</reference>
<feature type="transmembrane region" description="Helical" evidence="18">
    <location>
        <begin position="208"/>
        <end position="232"/>
    </location>
</feature>
<keyword evidence="21" id="KW-1185">Reference proteome</keyword>
<evidence type="ECO:0000256" key="8">
    <source>
        <dbReference type="ARBA" id="ARBA00022857"/>
    </source>
</evidence>
<dbReference type="InterPro" id="IPR001104">
    <property type="entry name" value="3-oxo-5_a-steroid_4-DH_C"/>
</dbReference>
<evidence type="ECO:0000256" key="10">
    <source>
        <dbReference type="ARBA" id="ARBA00022989"/>
    </source>
</evidence>
<evidence type="ECO:0000256" key="14">
    <source>
        <dbReference type="ARBA" id="ARBA00037789"/>
    </source>
</evidence>
<dbReference type="PROSITE" id="PS50244">
    <property type="entry name" value="S5A_REDUCTASE"/>
    <property type="match status" value="1"/>
</dbReference>
<organism evidence="20">
    <name type="scientific">Darwinula stevensoni</name>
    <dbReference type="NCBI Taxonomy" id="69355"/>
    <lineage>
        <taxon>Eukaryota</taxon>
        <taxon>Metazoa</taxon>
        <taxon>Ecdysozoa</taxon>
        <taxon>Arthropoda</taxon>
        <taxon>Crustacea</taxon>
        <taxon>Oligostraca</taxon>
        <taxon>Ostracoda</taxon>
        <taxon>Podocopa</taxon>
        <taxon>Podocopida</taxon>
        <taxon>Darwinulocopina</taxon>
        <taxon>Darwinuloidea</taxon>
        <taxon>Darwinulidae</taxon>
        <taxon>Darwinula</taxon>
    </lineage>
</organism>
<comment type="catalytic activity">
    <reaction evidence="18">
        <text>a 3-oxo-5alpha-steroid + NADP(+) = a 3-oxo-Delta(4)-steroid + NADPH + H(+)</text>
        <dbReference type="Rhea" id="RHEA:54384"/>
        <dbReference type="ChEBI" id="CHEBI:13601"/>
        <dbReference type="ChEBI" id="CHEBI:15378"/>
        <dbReference type="ChEBI" id="CHEBI:47909"/>
        <dbReference type="ChEBI" id="CHEBI:57783"/>
        <dbReference type="ChEBI" id="CHEBI:58349"/>
        <dbReference type="EC" id="1.3.1.22"/>
    </reaction>
</comment>
<keyword evidence="6" id="KW-0256">Endoplasmic reticulum</keyword>
<evidence type="ECO:0000256" key="13">
    <source>
        <dbReference type="ARBA" id="ARBA00023136"/>
    </source>
</evidence>
<evidence type="ECO:0000256" key="6">
    <source>
        <dbReference type="ARBA" id="ARBA00022824"/>
    </source>
</evidence>
<evidence type="ECO:0000256" key="1">
    <source>
        <dbReference type="ARBA" id="ARBA00004154"/>
    </source>
</evidence>
<gene>
    <name evidence="20" type="ORF">DSTB1V02_LOCUS1173</name>
</gene>
<keyword evidence="9" id="KW-0726">Sexual differentiation</keyword>
<dbReference type="Gene3D" id="1.20.120.1630">
    <property type="match status" value="1"/>
</dbReference>
<keyword evidence="13 18" id="KW-0472">Membrane</keyword>
<accession>A0A7R8X5Y7</accession>
<dbReference type="EMBL" id="CAJPEV010000106">
    <property type="protein sequence ID" value="CAG0880649.1"/>
    <property type="molecule type" value="Genomic_DNA"/>
</dbReference>
<evidence type="ECO:0000256" key="17">
    <source>
        <dbReference type="ARBA" id="ARBA00049397"/>
    </source>
</evidence>
<evidence type="ECO:0000256" key="4">
    <source>
        <dbReference type="ARBA" id="ARBA00022692"/>
    </source>
</evidence>
<evidence type="ECO:0000256" key="15">
    <source>
        <dbReference type="ARBA" id="ARBA00048292"/>
    </source>
</evidence>
<sequence>MLAEIMSRWESAEERVELLARILIIYGFVTLLIQAIMKAPYGRYASSGYGFGINAKLAWFIQESPSFFTPWILLFISKRSHVPFGNKILLLMFTSHYFQRSFIYPYLMKKSKDSPFFIVLSALGFCLFNGYLQGFYLVEEAVYHVTDLICLRFIFGLALFIAGISINIHSDHLLRRLRVPGDTGYRIPRGGAFDYVSAGNYFGEIVEWWGFALASGSLPAVAFALFTSCFLIPRGVQHHKFYLEKFEDYPRNRNAVIPYII</sequence>
<dbReference type="PANTHER" id="PTHR10556">
    <property type="entry name" value="3-OXO-5-ALPHA-STEROID 4-DEHYDROGENASE"/>
    <property type="match status" value="1"/>
</dbReference>
<feature type="transmembrane region" description="Helical" evidence="18">
    <location>
        <begin position="149"/>
        <end position="168"/>
    </location>
</feature>
<comment type="subcellular location">
    <subcellularLocation>
        <location evidence="2">Endoplasmic reticulum membrane</location>
        <topology evidence="2">Multi-pass membrane protein</topology>
    </subcellularLocation>
    <subcellularLocation>
        <location evidence="1">Microsome membrane</location>
        <topology evidence="1">Multi-pass membrane protein</topology>
    </subcellularLocation>
</comment>
<comment type="similarity">
    <text evidence="3 18">Belongs to the steroid 5-alpha reductase family.</text>
</comment>
<dbReference type="PANTHER" id="PTHR10556:SF57">
    <property type="entry name" value="3-OXO-5-ALPHA-STEROID 4-DEHYDROGENASE 1"/>
    <property type="match status" value="1"/>
</dbReference>
<dbReference type="InterPro" id="IPR039357">
    <property type="entry name" value="SRD5A/TECR"/>
</dbReference>
<dbReference type="EC" id="1.3.1.22" evidence="18"/>
<protein>
    <recommendedName>
        <fullName evidence="18">3-oxo-5alpha-steroid 4-dehydrogenase (NADP(+))</fullName>
        <ecNumber evidence="18">1.3.1.22</ecNumber>
    </recommendedName>
</protein>
<keyword evidence="7" id="KW-0492">Microsome</keyword>
<feature type="transmembrane region" description="Helical" evidence="18">
    <location>
        <begin position="18"/>
        <end position="37"/>
    </location>
</feature>
<dbReference type="InterPro" id="IPR016636">
    <property type="entry name" value="3-oxo-5-alpha-steroid_4-DH"/>
</dbReference>
<feature type="transmembrane region" description="Helical" evidence="18">
    <location>
        <begin position="114"/>
        <end position="137"/>
    </location>
</feature>
<proteinExistence type="inferred from homology"/>
<keyword evidence="12" id="KW-0443">Lipid metabolism</keyword>
<dbReference type="GO" id="GO:0005789">
    <property type="term" value="C:endoplasmic reticulum membrane"/>
    <property type="evidence" value="ECO:0007669"/>
    <property type="project" value="UniProtKB-SubCell"/>
</dbReference>
<keyword evidence="10 18" id="KW-1133">Transmembrane helix</keyword>
<comment type="catalytic activity">
    <reaction evidence="15">
        <text>5alpha-pregnane-3,20-dione + NADP(+) = progesterone + NADPH + H(+)</text>
        <dbReference type="Rhea" id="RHEA:21952"/>
        <dbReference type="ChEBI" id="CHEBI:15378"/>
        <dbReference type="ChEBI" id="CHEBI:17026"/>
        <dbReference type="ChEBI" id="CHEBI:28952"/>
        <dbReference type="ChEBI" id="CHEBI:57783"/>
        <dbReference type="ChEBI" id="CHEBI:58349"/>
        <dbReference type="EC" id="1.3.1.22"/>
    </reaction>
    <physiologicalReaction direction="right-to-left" evidence="15">
        <dbReference type="Rhea" id="RHEA:21954"/>
    </physiologicalReaction>
</comment>
<dbReference type="AlphaFoldDB" id="A0A7R8X5Y7"/>
<keyword evidence="8" id="KW-0521">NADP</keyword>
<evidence type="ECO:0000259" key="19">
    <source>
        <dbReference type="Pfam" id="PF02544"/>
    </source>
</evidence>
<dbReference type="EMBL" id="LR899623">
    <property type="protein sequence ID" value="CAD7241173.1"/>
    <property type="molecule type" value="Genomic_DNA"/>
</dbReference>
<evidence type="ECO:0000313" key="20">
    <source>
        <dbReference type="EMBL" id="CAD7241173.1"/>
    </source>
</evidence>
<dbReference type="Pfam" id="PF02544">
    <property type="entry name" value="Steroid_dh"/>
    <property type="match status" value="1"/>
</dbReference>
<evidence type="ECO:0000256" key="3">
    <source>
        <dbReference type="ARBA" id="ARBA00007742"/>
    </source>
</evidence>
<dbReference type="GO" id="GO:0006702">
    <property type="term" value="P:androgen biosynthetic process"/>
    <property type="evidence" value="ECO:0007669"/>
    <property type="project" value="UniProtKB-ARBA"/>
</dbReference>
<evidence type="ECO:0000256" key="2">
    <source>
        <dbReference type="ARBA" id="ARBA00004477"/>
    </source>
</evidence>
<evidence type="ECO:0000256" key="16">
    <source>
        <dbReference type="ARBA" id="ARBA00049166"/>
    </source>
</evidence>
<dbReference type="GO" id="GO:0030154">
    <property type="term" value="P:cell differentiation"/>
    <property type="evidence" value="ECO:0007669"/>
    <property type="project" value="UniProtKB-KW"/>
</dbReference>